<feature type="region of interest" description="Disordered" evidence="1">
    <location>
        <begin position="114"/>
        <end position="133"/>
    </location>
</feature>
<sequence length="1122" mass="115398">MARQVSVAFQDLAVRFSEDEWQLLGEGQRALYQDVMRENYETLLSLGTAELLPLSAFLSPTEPAGTMEGRSYAGEGQEPPQGGGPLGGAPPHSLHLTALVQLVKEIPEFLFGEVNPESESGGAGLDGERASPEAAVTVETCPLRGLLSCLPDASTGWPSLATTSSSSSSSSGLPGAGGQGSPLPINTADKPRSTEKEGPEAPGGEPSPPTCSPSRKKGHRKQERGPVGTGAVGISPGSSPLQGLINCLKEILVPGAQRPEVSPRSLPPVPGRDASRLTRAELGPGSPPWGVKSEAASGDCPLQGLLNCLKEIPETPHGRPSPSGVQEDPGAYGRSSGGPRPPQTPPPGPGPGAGGVPPVVKTEDSRAQSPPVPASCQPGKWTHSPSATSSQGSSRDTRAVQVPSWGPVAQAGSASSSPLEALEACLKGIPLSGSLPPQPPATSGFRSPQPGDPGSQRPELQPRRSHSEAAPMGTWISRAQGAARGVSLEKEAQWEAPHSRAWRTVSERYLCPGHSQPRPGPQRGTGGHRERSPRTGRQIRKALWLLIETGLRGEACEPVHLGQSQGETPTRSFRLASPQALTSSSVPICYQRGLKDHGATRPGPWRWLQDGAATKPSPLHCLENSLKGILPGRPLHFACLAGPGSGSGSGSSPGLSPSPGSGSSSSLSSSEGEELWQLLPQDRDRLPSCRGPGPLSPRPGGAPTGGSLGEGPRRAEPGAPYGLHAAGRAEEKTGGRCQLPWREVYSEIPGRPGPLGSSGGGGAAVNPCPAPQLEKRPGPGPCQPLGSAHGPLSWKPRVSEESRGLGPANGRPSVAARTQGKPLPRGLPEPPPVAAIPPALPQTPPQPCPCGSSLQQELRGLGAALSEKLDRLAAALAGLSQEVATMRTQVDRLGRRPRGPGPKCQASWPWALSRGPRWASGPAHRHLPYGRQKGPARPKPKILRGQVEGCRAGDASGLSCRRFRPVPQLPPDAPTAEPSGPDCSPSQQPLSSGCSCHTVVTAHAPLGHAGGPQSAPSSSVPTAGPPQVACATASVDAEPPCVAALPPGTRGRPKDPSSLVVGVQRALGEELWGGGCRALRWGAPSHLHQLSPAEGSSTLATSPRCRPAPSSCSSPAFPASGP</sequence>
<feature type="compositionally biased region" description="Pro residues" evidence="1">
    <location>
        <begin position="825"/>
        <end position="848"/>
    </location>
</feature>
<organism evidence="3 4">
    <name type="scientific">Panthera pardus</name>
    <name type="common">Leopard</name>
    <name type="synonym">Felis pardus</name>
    <dbReference type="NCBI Taxonomy" id="9691"/>
    <lineage>
        <taxon>Eukaryota</taxon>
        <taxon>Metazoa</taxon>
        <taxon>Chordata</taxon>
        <taxon>Craniata</taxon>
        <taxon>Vertebrata</taxon>
        <taxon>Euteleostomi</taxon>
        <taxon>Mammalia</taxon>
        <taxon>Eutheria</taxon>
        <taxon>Laurasiatheria</taxon>
        <taxon>Carnivora</taxon>
        <taxon>Feliformia</taxon>
        <taxon>Felidae</taxon>
        <taxon>Pantherinae</taxon>
        <taxon>Panthera</taxon>
    </lineage>
</organism>
<dbReference type="SUPFAM" id="SSF109640">
    <property type="entry name" value="KRAB domain (Kruppel-associated box)"/>
    <property type="match status" value="1"/>
</dbReference>
<name>A0A9V1FT73_PANPR</name>
<dbReference type="SMART" id="SM00349">
    <property type="entry name" value="KRAB"/>
    <property type="match status" value="1"/>
</dbReference>
<feature type="region of interest" description="Disordered" evidence="1">
    <location>
        <begin position="258"/>
        <end position="472"/>
    </location>
</feature>
<feature type="domain" description="KRAB" evidence="2">
    <location>
        <begin position="7"/>
        <end position="85"/>
    </location>
</feature>
<dbReference type="Pfam" id="PF01352">
    <property type="entry name" value="KRAB"/>
    <property type="match status" value="1"/>
</dbReference>
<dbReference type="GeneID" id="109269235"/>
<feature type="compositionally biased region" description="Low complexity" evidence="1">
    <location>
        <begin position="652"/>
        <end position="670"/>
    </location>
</feature>
<feature type="region of interest" description="Disordered" evidence="1">
    <location>
        <begin position="63"/>
        <end position="91"/>
    </location>
</feature>
<dbReference type="Pfam" id="PF15287">
    <property type="entry name" value="KRBA1"/>
    <property type="match status" value="5"/>
</dbReference>
<dbReference type="Proteomes" id="UP001165780">
    <property type="component" value="Unplaced"/>
</dbReference>
<accession>A0A9V1FT73</accession>
<evidence type="ECO:0000313" key="3">
    <source>
        <dbReference type="Proteomes" id="UP001165780"/>
    </source>
</evidence>
<dbReference type="InterPro" id="IPR029317">
    <property type="entry name" value="KRBA1_rpt"/>
</dbReference>
<feature type="region of interest" description="Disordered" evidence="1">
    <location>
        <begin position="890"/>
        <end position="909"/>
    </location>
</feature>
<dbReference type="PROSITE" id="PS50805">
    <property type="entry name" value="KRAB"/>
    <property type="match status" value="1"/>
</dbReference>
<feature type="region of interest" description="Disordered" evidence="1">
    <location>
        <begin position="1007"/>
        <end position="1031"/>
    </location>
</feature>
<evidence type="ECO:0000256" key="1">
    <source>
        <dbReference type="SAM" id="MobiDB-lite"/>
    </source>
</evidence>
<dbReference type="PANTHER" id="PTHR22740:SF3">
    <property type="entry name" value="PROTEIN KRBA1"/>
    <property type="match status" value="1"/>
</dbReference>
<dbReference type="CDD" id="cd07765">
    <property type="entry name" value="KRAB_A-box"/>
    <property type="match status" value="1"/>
</dbReference>
<feature type="compositionally biased region" description="Low complexity" evidence="1">
    <location>
        <begin position="158"/>
        <end position="173"/>
    </location>
</feature>
<evidence type="ECO:0000259" key="2">
    <source>
        <dbReference type="PROSITE" id="PS50805"/>
    </source>
</evidence>
<feature type="region of interest" description="Disordered" evidence="1">
    <location>
        <begin position="915"/>
        <end position="989"/>
    </location>
</feature>
<dbReference type="AlphaFoldDB" id="A0A9V1FT73"/>
<dbReference type="PANTHER" id="PTHR22740">
    <property type="entry name" value="PROTEIN KRBA1"/>
    <property type="match status" value="1"/>
</dbReference>
<dbReference type="CTD" id="84626"/>
<dbReference type="InterPro" id="IPR040095">
    <property type="entry name" value="KRBA1"/>
</dbReference>
<feature type="region of interest" description="Disordered" evidence="1">
    <location>
        <begin position="643"/>
        <end position="853"/>
    </location>
</feature>
<feature type="compositionally biased region" description="Pro residues" evidence="1">
    <location>
        <begin position="339"/>
        <end position="350"/>
    </location>
</feature>
<dbReference type="InterPro" id="IPR001909">
    <property type="entry name" value="KRAB"/>
</dbReference>
<evidence type="ECO:0000313" key="4">
    <source>
        <dbReference type="RefSeq" id="XP_019308685.2"/>
    </source>
</evidence>
<keyword evidence="3" id="KW-1185">Reference proteome</keyword>
<dbReference type="Gene3D" id="6.10.140.140">
    <property type="match status" value="1"/>
</dbReference>
<feature type="compositionally biased region" description="Low complexity" evidence="1">
    <location>
        <begin position="329"/>
        <end position="338"/>
    </location>
</feature>
<reference evidence="4" key="1">
    <citation type="submission" date="2025-08" db="UniProtKB">
        <authorList>
            <consortium name="RefSeq"/>
        </authorList>
    </citation>
    <scope>IDENTIFICATION</scope>
    <source>
        <tissue evidence="4">Whole blood</tissue>
    </source>
</reference>
<proteinExistence type="predicted"/>
<dbReference type="RefSeq" id="XP_019308685.2">
    <property type="nucleotide sequence ID" value="XM_019453140.2"/>
</dbReference>
<feature type="compositionally biased region" description="Low complexity" evidence="1">
    <location>
        <begin position="1102"/>
        <end position="1122"/>
    </location>
</feature>
<feature type="region of interest" description="Disordered" evidence="1">
    <location>
        <begin position="157"/>
        <end position="239"/>
    </location>
</feature>
<dbReference type="SMART" id="SM01258">
    <property type="entry name" value="KRBA1"/>
    <property type="match status" value="5"/>
</dbReference>
<protein>
    <submittedName>
        <fullName evidence="4">Protein KRBA1 isoform X5</fullName>
    </submittedName>
</protein>
<feature type="region of interest" description="Disordered" evidence="1">
    <location>
        <begin position="510"/>
        <end position="536"/>
    </location>
</feature>
<gene>
    <name evidence="4" type="primary">KRBA1</name>
</gene>
<dbReference type="GO" id="GO:0006355">
    <property type="term" value="P:regulation of DNA-templated transcription"/>
    <property type="evidence" value="ECO:0007669"/>
    <property type="project" value="InterPro"/>
</dbReference>
<feature type="compositionally biased region" description="Basic and acidic residues" evidence="1">
    <location>
        <begin position="189"/>
        <end position="199"/>
    </location>
</feature>
<feature type="compositionally biased region" description="Polar residues" evidence="1">
    <location>
        <begin position="383"/>
        <end position="394"/>
    </location>
</feature>
<feature type="compositionally biased region" description="Low complexity" evidence="1">
    <location>
        <begin position="411"/>
        <end position="424"/>
    </location>
</feature>
<feature type="compositionally biased region" description="Basic residues" evidence="1">
    <location>
        <begin position="923"/>
        <end position="942"/>
    </location>
</feature>
<dbReference type="InterPro" id="IPR036051">
    <property type="entry name" value="KRAB_dom_sf"/>
</dbReference>
<feature type="region of interest" description="Disordered" evidence="1">
    <location>
        <begin position="1087"/>
        <end position="1122"/>
    </location>
</feature>
<feature type="compositionally biased region" description="Low complexity" evidence="1">
    <location>
        <begin position="688"/>
        <end position="701"/>
    </location>
</feature>